<dbReference type="AlphaFoldDB" id="A0A0R1RD66"/>
<dbReference type="EMBL" id="AZFF01000023">
    <property type="protein sequence ID" value="KRL53156.1"/>
    <property type="molecule type" value="Genomic_DNA"/>
</dbReference>
<dbReference type="InterPro" id="IPR014710">
    <property type="entry name" value="RmlC-like_jellyroll"/>
</dbReference>
<dbReference type="InterPro" id="IPR011051">
    <property type="entry name" value="RmlC_Cupin_sf"/>
</dbReference>
<feature type="domain" description="DUF985" evidence="1">
    <location>
        <begin position="11"/>
        <end position="146"/>
    </location>
</feature>
<dbReference type="PATRIC" id="fig|1114972.6.peg.1418"/>
<reference evidence="2 3" key="1">
    <citation type="journal article" date="2015" name="Genome Announc.">
        <title>Expanding the biotechnology potential of lactobacilli through comparative genomics of 213 strains and associated genera.</title>
        <authorList>
            <person name="Sun Z."/>
            <person name="Harris H.M."/>
            <person name="McCann A."/>
            <person name="Guo C."/>
            <person name="Argimon S."/>
            <person name="Zhang W."/>
            <person name="Yang X."/>
            <person name="Jeffery I.B."/>
            <person name="Cooney J.C."/>
            <person name="Kagawa T.F."/>
            <person name="Liu W."/>
            <person name="Song Y."/>
            <person name="Salvetti E."/>
            <person name="Wrobel A."/>
            <person name="Rasinkangas P."/>
            <person name="Parkhill J."/>
            <person name="Rea M.C."/>
            <person name="O'Sullivan O."/>
            <person name="Ritari J."/>
            <person name="Douillard F.P."/>
            <person name="Paul Ross R."/>
            <person name="Yang R."/>
            <person name="Briner A.E."/>
            <person name="Felis G.E."/>
            <person name="de Vos W.M."/>
            <person name="Barrangou R."/>
            <person name="Klaenhammer T.R."/>
            <person name="Caufield P.W."/>
            <person name="Cui Y."/>
            <person name="Zhang H."/>
            <person name="O'Toole P.W."/>
        </authorList>
    </citation>
    <scope>NUCLEOTIDE SEQUENCE [LARGE SCALE GENOMIC DNA]</scope>
    <source>
        <strain evidence="2 3">DSM 15814</strain>
    </source>
</reference>
<proteinExistence type="predicted"/>
<evidence type="ECO:0000313" key="2">
    <source>
        <dbReference type="EMBL" id="KRL53156.1"/>
    </source>
</evidence>
<dbReference type="PANTHER" id="PTHR33387">
    <property type="entry name" value="RMLC-LIKE JELLY ROLL FOLD PROTEIN"/>
    <property type="match status" value="1"/>
</dbReference>
<evidence type="ECO:0000259" key="1">
    <source>
        <dbReference type="Pfam" id="PF06172"/>
    </source>
</evidence>
<gene>
    <name evidence="2" type="ORF">FD35_GL001398</name>
</gene>
<name>A0A0R1RD66_9LACO</name>
<dbReference type="SUPFAM" id="SSF51182">
    <property type="entry name" value="RmlC-like cupins"/>
    <property type="match status" value="1"/>
</dbReference>
<dbReference type="Proteomes" id="UP000051999">
    <property type="component" value="Unassembled WGS sequence"/>
</dbReference>
<dbReference type="CDD" id="cd06121">
    <property type="entry name" value="cupin_YML079wp"/>
    <property type="match status" value="1"/>
</dbReference>
<keyword evidence="3" id="KW-1185">Reference proteome</keyword>
<dbReference type="InterPro" id="IPR009327">
    <property type="entry name" value="Cupin_DUF985"/>
</dbReference>
<sequence length="172" mass="19930">MEENTAMTKDEIIETLQLTAHPEGGWFKETSHSKDTFLENRGNENRFFYTSIYFLLDGSSPSHFHRLTHDELWFFHTGKHLFIHCIFPDGHYERIDLGNDLNENQKPQYCVPAGTIFGSETAVDDSFSLVSCVVSPGFDYKDFELFTKQELLAKYPKYQGVINRLAYETIVN</sequence>
<dbReference type="InterPro" id="IPR039935">
    <property type="entry name" value="YML079W-like"/>
</dbReference>
<dbReference type="Pfam" id="PF06172">
    <property type="entry name" value="Cupin_5"/>
    <property type="match status" value="1"/>
</dbReference>
<dbReference type="eggNOG" id="COG3542">
    <property type="taxonomic scope" value="Bacteria"/>
</dbReference>
<accession>A0A0R1RD66</accession>
<protein>
    <recommendedName>
        <fullName evidence="1">DUF985 domain-containing protein</fullName>
    </recommendedName>
</protein>
<organism evidence="2 3">
    <name type="scientific">Furfurilactobacillus rossiae DSM 15814</name>
    <dbReference type="NCBI Taxonomy" id="1114972"/>
    <lineage>
        <taxon>Bacteria</taxon>
        <taxon>Bacillati</taxon>
        <taxon>Bacillota</taxon>
        <taxon>Bacilli</taxon>
        <taxon>Lactobacillales</taxon>
        <taxon>Lactobacillaceae</taxon>
        <taxon>Furfurilactobacillus</taxon>
    </lineage>
</organism>
<evidence type="ECO:0000313" key="3">
    <source>
        <dbReference type="Proteomes" id="UP000051999"/>
    </source>
</evidence>
<dbReference type="Gene3D" id="2.60.120.10">
    <property type="entry name" value="Jelly Rolls"/>
    <property type="match status" value="1"/>
</dbReference>
<comment type="caution">
    <text evidence="2">The sequence shown here is derived from an EMBL/GenBank/DDBJ whole genome shotgun (WGS) entry which is preliminary data.</text>
</comment>
<dbReference type="PANTHER" id="PTHR33387:SF3">
    <property type="entry name" value="DUF985 DOMAIN-CONTAINING PROTEIN"/>
    <property type="match status" value="1"/>
</dbReference>